<evidence type="ECO:0000256" key="2">
    <source>
        <dbReference type="ARBA" id="ARBA00022801"/>
    </source>
</evidence>
<evidence type="ECO:0000259" key="9">
    <source>
        <dbReference type="Pfam" id="PF18565"/>
    </source>
</evidence>
<evidence type="ECO:0000313" key="11">
    <source>
        <dbReference type="Proteomes" id="UP001258315"/>
    </source>
</evidence>
<dbReference type="Pfam" id="PF18565">
    <property type="entry name" value="Glyco_hydro2_C5"/>
    <property type="match status" value="1"/>
</dbReference>
<dbReference type="InterPro" id="IPR008979">
    <property type="entry name" value="Galactose-bd-like_sf"/>
</dbReference>
<dbReference type="SUPFAM" id="SSF49303">
    <property type="entry name" value="beta-Galactosidase/glucuronidase domain"/>
    <property type="match status" value="1"/>
</dbReference>
<dbReference type="Proteomes" id="UP001258315">
    <property type="component" value="Unassembled WGS sequence"/>
</dbReference>
<dbReference type="EC" id="3.2.1.23" evidence="10"/>
<dbReference type="InterPro" id="IPR013783">
    <property type="entry name" value="Ig-like_fold"/>
</dbReference>
<dbReference type="InterPro" id="IPR032311">
    <property type="entry name" value="DUF4982"/>
</dbReference>
<keyword evidence="3 10" id="KW-0326">Glycosidase</keyword>
<dbReference type="InterPro" id="IPR040605">
    <property type="entry name" value="Glyco_hydro2_dom5"/>
</dbReference>
<evidence type="ECO:0000259" key="5">
    <source>
        <dbReference type="Pfam" id="PF00703"/>
    </source>
</evidence>
<dbReference type="SUPFAM" id="SSF49785">
    <property type="entry name" value="Galactose-binding domain-like"/>
    <property type="match status" value="1"/>
</dbReference>
<dbReference type="PROSITE" id="PS00608">
    <property type="entry name" value="GLYCOSYL_HYDROL_F2_2"/>
    <property type="match status" value="1"/>
</dbReference>
<keyword evidence="11" id="KW-1185">Reference proteome</keyword>
<feature type="domain" description="Glycosyl hydrolases family 2 sugar binding" evidence="7">
    <location>
        <begin position="87"/>
        <end position="180"/>
    </location>
</feature>
<organism evidence="10 11">
    <name type="scientific">Mucilaginibacter terrae</name>
    <dbReference type="NCBI Taxonomy" id="1955052"/>
    <lineage>
        <taxon>Bacteria</taxon>
        <taxon>Pseudomonadati</taxon>
        <taxon>Bacteroidota</taxon>
        <taxon>Sphingobacteriia</taxon>
        <taxon>Sphingobacteriales</taxon>
        <taxon>Sphingobacteriaceae</taxon>
        <taxon>Mucilaginibacter</taxon>
    </lineage>
</organism>
<evidence type="ECO:0000256" key="1">
    <source>
        <dbReference type="ARBA" id="ARBA00007401"/>
    </source>
</evidence>
<gene>
    <name evidence="10" type="ORF">QE417_002607</name>
</gene>
<dbReference type="InterPro" id="IPR006104">
    <property type="entry name" value="Glyco_hydro_2_N"/>
</dbReference>
<proteinExistence type="inferred from homology"/>
<evidence type="ECO:0000313" key="10">
    <source>
        <dbReference type="EMBL" id="MDT3403535.1"/>
    </source>
</evidence>
<dbReference type="PRINTS" id="PR00132">
    <property type="entry name" value="GLHYDRLASE2"/>
</dbReference>
<dbReference type="InterPro" id="IPR006102">
    <property type="entry name" value="Ig-like_GH2"/>
</dbReference>
<keyword evidence="2 10" id="KW-0378">Hydrolase</keyword>
<dbReference type="GO" id="GO:0004565">
    <property type="term" value="F:beta-galactosidase activity"/>
    <property type="evidence" value="ECO:0007669"/>
    <property type="project" value="UniProtKB-EC"/>
</dbReference>
<dbReference type="Gene3D" id="3.20.20.80">
    <property type="entry name" value="Glycosidases"/>
    <property type="match status" value="1"/>
</dbReference>
<feature type="chain" id="PRO_5045764193" evidence="4">
    <location>
        <begin position="22"/>
        <end position="801"/>
    </location>
</feature>
<feature type="domain" description="Glycoside hydrolase family 2 immunoglobulin-like beta-sandwich" evidence="5">
    <location>
        <begin position="184"/>
        <end position="295"/>
    </location>
</feature>
<dbReference type="EMBL" id="JAVLVU010000001">
    <property type="protein sequence ID" value="MDT3403535.1"/>
    <property type="molecule type" value="Genomic_DNA"/>
</dbReference>
<comment type="similarity">
    <text evidence="1">Belongs to the glycosyl hydrolase 2 family.</text>
</comment>
<protein>
    <submittedName>
        <fullName evidence="10">Beta-galactosidase</fullName>
        <ecNumber evidence="10">3.2.1.23</ecNumber>
    </submittedName>
</protein>
<dbReference type="InterPro" id="IPR023232">
    <property type="entry name" value="Glyco_hydro_2_AS"/>
</dbReference>
<evidence type="ECO:0000259" key="8">
    <source>
        <dbReference type="Pfam" id="PF16355"/>
    </source>
</evidence>
<comment type="caution">
    <text evidence="10">The sequence shown here is derived from an EMBL/GenBank/DDBJ whole genome shotgun (WGS) entry which is preliminary data.</text>
</comment>
<name>A0ABU3GXY6_9SPHI</name>
<feature type="domain" description="DUF4982" evidence="8">
    <location>
        <begin position="623"/>
        <end position="681"/>
    </location>
</feature>
<dbReference type="SUPFAM" id="SSF51445">
    <property type="entry name" value="(Trans)glycosidases"/>
    <property type="match status" value="1"/>
</dbReference>
<dbReference type="Pfam" id="PF02836">
    <property type="entry name" value="Glyco_hydro_2_C"/>
    <property type="match status" value="1"/>
</dbReference>
<reference evidence="11" key="1">
    <citation type="submission" date="2023-07" db="EMBL/GenBank/DDBJ databases">
        <title>Functional and genomic diversity of the sorghum phyllosphere microbiome.</title>
        <authorList>
            <person name="Shade A."/>
        </authorList>
    </citation>
    <scope>NUCLEOTIDE SEQUENCE [LARGE SCALE GENOMIC DNA]</scope>
    <source>
        <strain evidence="11">SORGH_AS_0422</strain>
    </source>
</reference>
<dbReference type="PANTHER" id="PTHR42732">
    <property type="entry name" value="BETA-GALACTOSIDASE"/>
    <property type="match status" value="1"/>
</dbReference>
<dbReference type="InterPro" id="IPR036156">
    <property type="entry name" value="Beta-gal/glucu_dom_sf"/>
</dbReference>
<dbReference type="Gene3D" id="2.60.120.260">
    <property type="entry name" value="Galactose-binding domain-like"/>
    <property type="match status" value="1"/>
</dbReference>
<sequence length="801" mass="90829">MLKIKCLLLVLLAIVSMAPNAQSQDKSTSSQKFDYGWKFKLGDYPEAAKPDFNDSLWRRLDLPHDWSIEGNFDAKNPMGNDGGYLPAGIGWYRKTFEVKADVQYKKMSLYFEGIYMNAEVFINGTSLGIRPYGYSSFYYDISPYIKKGQNIVAVKVDNSQQKNCRWYSGSGIYRHVWLTTTNPVHIQQWGVNISTPEANSKKATVNLKVNVQNQSIIAQNIILAVNIYDKRNKRVGNGEVSATLNANSVKEVTRDIILKSPFLWSPHHPDRYRAEIKIIQKNTVPETYTTRFGIRKIEYSAEKGFVLNNTPIKLNGGCVHHDNGPLGAAAYDRAEYKKAELLKGAGFNAVRTSHNPPSEAFLDACDSLGLLVIDETFDGWRERKNTYDYSLYFDKWWKKDTEAMVLRDRNHPSIVIWSIGNEIIERKTLEAVQTAHKLVTQVHKLDPSRPVTSAMASWDKNWEIFDPLFAMHDIGGYNYLMQHAEADHERVPSRIILQTESYPRDAFSNWKAVNDHAYVVGDFVWTAIDYLGESGIGRNYYTGDLPGEHWERDLFPWHGAYCGDIDLTGWRKPISHYREILYSERQNLYMAVKEPNKYYGEIHETLWSVWPTWESWNWPGHEGKNIDVEIYSKYPLVRLYHNGKLIGEKATTRNEEFKAVFTIPYEPGELKAVAVVNNKEVNPVILKTAGEASQIKLSADRTVLKPDGQDLCYISVELMDGQGNLQPNAEDQLTFSIKGSGTITAVANANLKDISPYIGHQKNAWKGRAMVVVKSSSQGGNIELSVTGAGLKPGKVNLTSK</sequence>
<dbReference type="InterPro" id="IPR051913">
    <property type="entry name" value="GH2_Domain-Containing"/>
</dbReference>
<keyword evidence="4" id="KW-0732">Signal</keyword>
<feature type="signal peptide" evidence="4">
    <location>
        <begin position="1"/>
        <end position="21"/>
    </location>
</feature>
<dbReference type="Gene3D" id="2.60.40.10">
    <property type="entry name" value="Immunoglobulins"/>
    <property type="match status" value="3"/>
</dbReference>
<evidence type="ECO:0000259" key="7">
    <source>
        <dbReference type="Pfam" id="PF02837"/>
    </source>
</evidence>
<evidence type="ECO:0000256" key="4">
    <source>
        <dbReference type="SAM" id="SignalP"/>
    </source>
</evidence>
<dbReference type="InterPro" id="IPR017853">
    <property type="entry name" value="GH"/>
</dbReference>
<dbReference type="InterPro" id="IPR006101">
    <property type="entry name" value="Glyco_hydro_2"/>
</dbReference>
<feature type="domain" description="Glycoside hydrolase family 2" evidence="9">
    <location>
        <begin position="695"/>
        <end position="796"/>
    </location>
</feature>
<dbReference type="Pfam" id="PF02837">
    <property type="entry name" value="Glyco_hydro_2_N"/>
    <property type="match status" value="1"/>
</dbReference>
<evidence type="ECO:0000259" key="6">
    <source>
        <dbReference type="Pfam" id="PF02836"/>
    </source>
</evidence>
<dbReference type="Pfam" id="PF00703">
    <property type="entry name" value="Glyco_hydro_2"/>
    <property type="match status" value="1"/>
</dbReference>
<dbReference type="Pfam" id="PF16355">
    <property type="entry name" value="DUF4982"/>
    <property type="match status" value="1"/>
</dbReference>
<feature type="domain" description="Glycoside hydrolase family 2 catalytic" evidence="6">
    <location>
        <begin position="303"/>
        <end position="461"/>
    </location>
</feature>
<accession>A0ABU3GXY6</accession>
<dbReference type="InterPro" id="IPR006103">
    <property type="entry name" value="Glyco_hydro_2_cat"/>
</dbReference>
<dbReference type="PANTHER" id="PTHR42732:SF1">
    <property type="entry name" value="BETA-MANNOSIDASE"/>
    <property type="match status" value="1"/>
</dbReference>
<evidence type="ECO:0000256" key="3">
    <source>
        <dbReference type="ARBA" id="ARBA00023295"/>
    </source>
</evidence>